<dbReference type="Pfam" id="PF05839">
    <property type="entry name" value="Apc13p"/>
    <property type="match status" value="1"/>
</dbReference>
<evidence type="ECO:0000256" key="9">
    <source>
        <dbReference type="ARBA" id="ARBA00023306"/>
    </source>
</evidence>
<keyword evidence="5" id="KW-0132">Cell division</keyword>
<comment type="similarity">
    <text evidence="3">Belongs to the APC13 family.</text>
</comment>
<sequence length="72" mass="8256">MDSQVIGTGRYLDIVDNTWREERLPFEDIQVSADDLPDPETDTGESSLTLKEQEQTWSDLALTNLNQLHHNL</sequence>
<evidence type="ECO:0000313" key="12">
    <source>
        <dbReference type="EMBL" id="NOV47143.1"/>
    </source>
</evidence>
<organism evidence="12">
    <name type="scientific">Xenopsylla cheopis</name>
    <name type="common">Oriental rat flea</name>
    <name type="synonym">Pulex cheopis</name>
    <dbReference type="NCBI Taxonomy" id="163159"/>
    <lineage>
        <taxon>Eukaryota</taxon>
        <taxon>Metazoa</taxon>
        <taxon>Ecdysozoa</taxon>
        <taxon>Arthropoda</taxon>
        <taxon>Hexapoda</taxon>
        <taxon>Insecta</taxon>
        <taxon>Pterygota</taxon>
        <taxon>Neoptera</taxon>
        <taxon>Endopterygota</taxon>
        <taxon>Siphonaptera</taxon>
        <taxon>Pulicidae</taxon>
        <taxon>Xenopsyllinae</taxon>
        <taxon>Xenopsylla</taxon>
    </lineage>
</organism>
<evidence type="ECO:0000256" key="10">
    <source>
        <dbReference type="ARBA" id="ARBA00031338"/>
    </source>
</evidence>
<dbReference type="GO" id="GO:0051301">
    <property type="term" value="P:cell division"/>
    <property type="evidence" value="ECO:0007669"/>
    <property type="project" value="UniProtKB-KW"/>
</dbReference>
<accession>A0A6M2DLE7</accession>
<evidence type="ECO:0000256" key="2">
    <source>
        <dbReference type="ARBA" id="ARBA00004906"/>
    </source>
</evidence>
<evidence type="ECO:0000256" key="11">
    <source>
        <dbReference type="ARBA" id="ARBA00045696"/>
    </source>
</evidence>
<comment type="pathway">
    <text evidence="2">Protein modification; protein ubiquitination.</text>
</comment>
<evidence type="ECO:0000256" key="5">
    <source>
        <dbReference type="ARBA" id="ARBA00022618"/>
    </source>
</evidence>
<comment type="subcellular location">
    <subcellularLocation>
        <location evidence="1">Nucleus</location>
    </subcellularLocation>
</comment>
<dbReference type="PANTHER" id="PTHR28672">
    <property type="entry name" value="ANAPHASE-PROMOTING COMPLEX SUBUNIT 13"/>
    <property type="match status" value="1"/>
</dbReference>
<reference evidence="12" key="1">
    <citation type="submission" date="2020-03" db="EMBL/GenBank/DDBJ databases">
        <title>Transcriptomic Profiling of the Digestive Tract of the Rat Flea, Xenopsylla cheopis, Following Blood Feeding and Infection with Yersinia pestis.</title>
        <authorList>
            <person name="Bland D.M."/>
            <person name="Martens C.A."/>
            <person name="Virtaneva K."/>
            <person name="Kanakabandi K."/>
            <person name="Long D."/>
            <person name="Rosenke R."/>
            <person name="Saturday G.A."/>
            <person name="Hoyt F.H."/>
            <person name="Bruno D.P."/>
            <person name="Ribeiro J.M.C."/>
            <person name="Hinnebusch J."/>
        </authorList>
    </citation>
    <scope>NUCLEOTIDE SEQUENCE</scope>
</reference>
<keyword evidence="9" id="KW-0131">Cell cycle</keyword>
<dbReference type="GO" id="GO:0005680">
    <property type="term" value="C:anaphase-promoting complex"/>
    <property type="evidence" value="ECO:0007669"/>
    <property type="project" value="InterPro"/>
</dbReference>
<proteinExistence type="inferred from homology"/>
<protein>
    <recommendedName>
        <fullName evidence="4">Anaphase-promoting complex subunit 13</fullName>
    </recommendedName>
    <alternativeName>
        <fullName evidence="10">Cyclosome subunit 13</fullName>
    </alternativeName>
</protein>
<evidence type="ECO:0000256" key="7">
    <source>
        <dbReference type="ARBA" id="ARBA00022786"/>
    </source>
</evidence>
<keyword evidence="7" id="KW-0833">Ubl conjugation pathway</keyword>
<evidence type="ECO:0000256" key="3">
    <source>
        <dbReference type="ARBA" id="ARBA00006940"/>
    </source>
</evidence>
<keyword evidence="8" id="KW-0539">Nucleus</keyword>
<comment type="function">
    <text evidence="11">Component of the anaphase promoting complex/cyclosome (APC/C), a cell cycle-regulated E3 ubiquitin ligase that controls progression through mitosis and the G1 phase of the cell cycle. The APC/C complex acts by mediating ubiquitination and subsequent degradation of target proteins: it mainly mediates the formation of 'Lys-11'-linked polyubiquitin chains and, to a lower extent, the formation of 'Lys-48'- and 'Lys-63'-linked polyubiquitin chains. The APC/C complex catalyzes assembly of branched 'Lys-11'-/'Lys-48'-linked branched ubiquitin chains on target proteins.</text>
</comment>
<dbReference type="AlphaFoldDB" id="A0A6M2DLE7"/>
<evidence type="ECO:0000256" key="8">
    <source>
        <dbReference type="ARBA" id="ARBA00023242"/>
    </source>
</evidence>
<dbReference type="InterPro" id="IPR008401">
    <property type="entry name" value="Apc13"/>
</dbReference>
<evidence type="ECO:0000256" key="4">
    <source>
        <dbReference type="ARBA" id="ARBA00013935"/>
    </source>
</evidence>
<dbReference type="GO" id="GO:0070979">
    <property type="term" value="P:protein K11-linked ubiquitination"/>
    <property type="evidence" value="ECO:0007669"/>
    <property type="project" value="TreeGrafter"/>
</dbReference>
<evidence type="ECO:0000256" key="6">
    <source>
        <dbReference type="ARBA" id="ARBA00022776"/>
    </source>
</evidence>
<keyword evidence="6" id="KW-0498">Mitosis</keyword>
<name>A0A6M2DLE7_XENCH</name>
<evidence type="ECO:0000256" key="1">
    <source>
        <dbReference type="ARBA" id="ARBA00004123"/>
    </source>
</evidence>
<dbReference type="EMBL" id="GIIL01003417">
    <property type="protein sequence ID" value="NOV47143.1"/>
    <property type="molecule type" value="Transcribed_RNA"/>
</dbReference>
<dbReference type="PANTHER" id="PTHR28672:SF1">
    <property type="entry name" value="ANAPHASE-PROMOTING COMPLEX SUBUNIT 13"/>
    <property type="match status" value="1"/>
</dbReference>